<dbReference type="AlphaFoldDB" id="A0A1U7N5C6"/>
<dbReference type="Gene3D" id="3.30.1330.40">
    <property type="entry name" value="RutC-like"/>
    <property type="match status" value="1"/>
</dbReference>
<sequence>MENTLNIWFGQEKTFCSLSRDKIDLYLKIPILGGQSTIHYPSQFGKVYSQQGFHLLETDSQLIGALAQPITYPLAEPIYKVYLSLLELTRGWNLCRIWNYVPYINDKTGGLENYKSFCQGRSLAFETFYGADFRIKLPAGTGVGIADDIYGIYFIAVKENIRNVENSEQVSAYYYPSQYGPRSPSFARGTVITLNGKRIGYLSGTASIKGHQSVGKGDIGKQFDITLDNMGLVFEGMGFNRGLPDPMLCDRAFTIYLRDPSDLPVVQQMVKNNFAVSDRLIYLHSNICRADLDIEIEATITEK</sequence>
<dbReference type="EMBL" id="MKZS01000001">
    <property type="protein sequence ID" value="OLT61148.1"/>
    <property type="molecule type" value="Genomic_DNA"/>
</dbReference>
<name>A0A1U7N5C6_9CYAN</name>
<comment type="caution">
    <text evidence="2">The sequence shown here is derived from an EMBL/GenBank/DDBJ whole genome shotgun (WGS) entry which is preliminary data.</text>
</comment>
<proteinExistence type="predicted"/>
<dbReference type="Pfam" id="PF21168">
    <property type="entry name" value="FkbO_Hyg5-like_N"/>
    <property type="match status" value="1"/>
</dbReference>
<dbReference type="InterPro" id="IPR049368">
    <property type="entry name" value="FkbO_Hyg5-like_N"/>
</dbReference>
<evidence type="ECO:0000313" key="2">
    <source>
        <dbReference type="EMBL" id="OLT61148.1"/>
    </source>
</evidence>
<reference evidence="2 3" key="1">
    <citation type="submission" date="2016-10" db="EMBL/GenBank/DDBJ databases">
        <title>Comparative genomics uncovers the prolific and rare metabolic potential of the cyanobacterial genus Moorea.</title>
        <authorList>
            <person name="Leao T."/>
            <person name="Castelao G."/>
            <person name="Korobeynikov A."/>
            <person name="Monroe E.A."/>
            <person name="Podell S."/>
            <person name="Glukhov E."/>
            <person name="Allen E."/>
            <person name="Gerwick W.H."/>
            <person name="Gerwick L."/>
        </authorList>
    </citation>
    <scope>NUCLEOTIDE SEQUENCE [LARGE SCALE GENOMIC DNA]</scope>
    <source>
        <strain evidence="2 3">PNG5-198</strain>
    </source>
</reference>
<organism evidence="2 3">
    <name type="scientific">Moorena bouillonii PNG</name>
    <dbReference type="NCBI Taxonomy" id="568701"/>
    <lineage>
        <taxon>Bacteria</taxon>
        <taxon>Bacillati</taxon>
        <taxon>Cyanobacteriota</taxon>
        <taxon>Cyanophyceae</taxon>
        <taxon>Coleofasciculales</taxon>
        <taxon>Coleofasciculaceae</taxon>
        <taxon>Moorena</taxon>
    </lineage>
</organism>
<dbReference type="Proteomes" id="UP000186657">
    <property type="component" value="Unassembled WGS sequence"/>
</dbReference>
<feature type="domain" description="Chorismatase FkbO/Hyg5-like N-terminal" evidence="1">
    <location>
        <begin position="74"/>
        <end position="156"/>
    </location>
</feature>
<gene>
    <name evidence="2" type="ORF">BJP37_21125</name>
</gene>
<dbReference type="RefSeq" id="WP_075902022.1">
    <property type="nucleotide sequence ID" value="NZ_MKZS01000001.1"/>
</dbReference>
<accession>A0A1U7N5C6</accession>
<evidence type="ECO:0000313" key="3">
    <source>
        <dbReference type="Proteomes" id="UP000186657"/>
    </source>
</evidence>
<evidence type="ECO:0000259" key="1">
    <source>
        <dbReference type="Pfam" id="PF21168"/>
    </source>
</evidence>
<dbReference type="SUPFAM" id="SSF55298">
    <property type="entry name" value="YjgF-like"/>
    <property type="match status" value="1"/>
</dbReference>
<dbReference type="InterPro" id="IPR035959">
    <property type="entry name" value="RutC-like_sf"/>
</dbReference>
<keyword evidence="3" id="KW-1185">Reference proteome</keyword>
<protein>
    <recommendedName>
        <fullName evidence="1">Chorismatase FkbO/Hyg5-like N-terminal domain-containing protein</fullName>
    </recommendedName>
</protein>